<dbReference type="RefSeq" id="XP_012413507.1">
    <property type="nucleotide sequence ID" value="XM_012558053.1"/>
</dbReference>
<name>A0A2Y9FZQ5_TRIMA</name>
<protein>
    <submittedName>
        <fullName evidence="3">Collagen alpha-1(I) chain-like</fullName>
    </submittedName>
</protein>
<evidence type="ECO:0000256" key="1">
    <source>
        <dbReference type="SAM" id="MobiDB-lite"/>
    </source>
</evidence>
<evidence type="ECO:0000313" key="2">
    <source>
        <dbReference type="Proteomes" id="UP000248480"/>
    </source>
</evidence>
<evidence type="ECO:0000313" key="3">
    <source>
        <dbReference type="RefSeq" id="XP_012413507.1"/>
    </source>
</evidence>
<gene>
    <name evidence="3" type="primary">LOC105756730</name>
</gene>
<proteinExistence type="predicted"/>
<dbReference type="GeneID" id="105756730"/>
<organism evidence="2 3">
    <name type="scientific">Trichechus manatus latirostris</name>
    <name type="common">Florida manatee</name>
    <dbReference type="NCBI Taxonomy" id="127582"/>
    <lineage>
        <taxon>Eukaryota</taxon>
        <taxon>Metazoa</taxon>
        <taxon>Chordata</taxon>
        <taxon>Craniata</taxon>
        <taxon>Vertebrata</taxon>
        <taxon>Euteleostomi</taxon>
        <taxon>Mammalia</taxon>
        <taxon>Eutheria</taxon>
        <taxon>Afrotheria</taxon>
        <taxon>Sirenia</taxon>
        <taxon>Trichechidae</taxon>
        <taxon>Trichechus</taxon>
    </lineage>
</organism>
<reference evidence="3" key="1">
    <citation type="submission" date="2025-08" db="UniProtKB">
        <authorList>
            <consortium name="RefSeq"/>
        </authorList>
    </citation>
    <scope>IDENTIFICATION</scope>
</reference>
<keyword evidence="2" id="KW-1185">Reference proteome</keyword>
<dbReference type="AlphaFoldDB" id="A0A2Y9FZQ5"/>
<dbReference type="InParanoid" id="A0A2Y9FZQ5"/>
<feature type="compositionally biased region" description="Low complexity" evidence="1">
    <location>
        <begin position="28"/>
        <end position="57"/>
    </location>
</feature>
<feature type="region of interest" description="Disordered" evidence="1">
    <location>
        <begin position="1"/>
        <end position="105"/>
    </location>
</feature>
<dbReference type="KEGG" id="tmu:105756730"/>
<dbReference type="Proteomes" id="UP000248480">
    <property type="component" value="Unplaced"/>
</dbReference>
<sequence>MVRPSGLGAPGRRIGSGRTSTQRPRPLRSASAALWGPAAAGARLMPRARPPAASAPPHVTKSQPWKGRQAAGQILPARPPGGLGTPGYSGRWGPGGAGELGMPGNWGLRELGAPIQ</sequence>
<feature type="compositionally biased region" description="Gly residues" evidence="1">
    <location>
        <begin position="81"/>
        <end position="101"/>
    </location>
</feature>
<accession>A0A2Y9FZQ5</accession>